<gene>
    <name evidence="2" type="ORF">ACH5RR_018395</name>
</gene>
<evidence type="ECO:0000313" key="3">
    <source>
        <dbReference type="Proteomes" id="UP001630127"/>
    </source>
</evidence>
<dbReference type="Proteomes" id="UP001630127">
    <property type="component" value="Unassembled WGS sequence"/>
</dbReference>
<evidence type="ECO:0000313" key="2">
    <source>
        <dbReference type="EMBL" id="KAL3520246.1"/>
    </source>
</evidence>
<keyword evidence="3" id="KW-1185">Reference proteome</keyword>
<dbReference type="EMBL" id="JBJUIK010000008">
    <property type="protein sequence ID" value="KAL3520246.1"/>
    <property type="molecule type" value="Genomic_DNA"/>
</dbReference>
<comment type="caution">
    <text evidence="2">The sequence shown here is derived from an EMBL/GenBank/DDBJ whole genome shotgun (WGS) entry which is preliminary data.</text>
</comment>
<dbReference type="AlphaFoldDB" id="A0ABD2ZLF9"/>
<protein>
    <submittedName>
        <fullName evidence="2">Uncharacterized protein</fullName>
    </submittedName>
</protein>
<organism evidence="2 3">
    <name type="scientific">Cinchona calisaya</name>
    <dbReference type="NCBI Taxonomy" id="153742"/>
    <lineage>
        <taxon>Eukaryota</taxon>
        <taxon>Viridiplantae</taxon>
        <taxon>Streptophyta</taxon>
        <taxon>Embryophyta</taxon>
        <taxon>Tracheophyta</taxon>
        <taxon>Spermatophyta</taxon>
        <taxon>Magnoliopsida</taxon>
        <taxon>eudicotyledons</taxon>
        <taxon>Gunneridae</taxon>
        <taxon>Pentapetalae</taxon>
        <taxon>asterids</taxon>
        <taxon>lamiids</taxon>
        <taxon>Gentianales</taxon>
        <taxon>Rubiaceae</taxon>
        <taxon>Cinchonoideae</taxon>
        <taxon>Cinchoneae</taxon>
        <taxon>Cinchona</taxon>
    </lineage>
</organism>
<feature type="region of interest" description="Disordered" evidence="1">
    <location>
        <begin position="50"/>
        <end position="73"/>
    </location>
</feature>
<proteinExistence type="predicted"/>
<sequence>MNGTELLHFSWSLCIGAEVAVQTAAGAGPATRVVHRAAVFPSQAEKMITYGGNNEADSSSAPENRHLRRKGKP</sequence>
<feature type="compositionally biased region" description="Polar residues" evidence="1">
    <location>
        <begin position="51"/>
        <end position="62"/>
    </location>
</feature>
<evidence type="ECO:0000256" key="1">
    <source>
        <dbReference type="SAM" id="MobiDB-lite"/>
    </source>
</evidence>
<name>A0ABD2ZLF9_9GENT</name>
<reference evidence="2 3" key="1">
    <citation type="submission" date="2024-11" db="EMBL/GenBank/DDBJ databases">
        <title>A near-complete genome assembly of Cinchona calisaya.</title>
        <authorList>
            <person name="Lian D.C."/>
            <person name="Zhao X.W."/>
            <person name="Wei L."/>
        </authorList>
    </citation>
    <scope>NUCLEOTIDE SEQUENCE [LARGE SCALE GENOMIC DNA]</scope>
    <source>
        <tissue evidence="2">Nenye</tissue>
    </source>
</reference>
<accession>A0ABD2ZLF9</accession>